<proteinExistence type="predicted"/>
<accession>A0A8T0IWS9</accession>
<keyword evidence="2" id="KW-1185">Reference proteome</keyword>
<sequence length="122" mass="14052">MYRLKLLIYFHHGERLMYSASASHVRRFLQAKLSDRWVISVDSSFHGETLNPKLRNIKLLVFRVHLHLDPTPTRLLSAIVSSTTSALLCSDRVCFLADHHRNSPTPGFTLRVRILDEIGIMK</sequence>
<organism evidence="1 2">
    <name type="scientific">Ceratodon purpureus</name>
    <name type="common">Fire moss</name>
    <name type="synonym">Dicranum purpureum</name>
    <dbReference type="NCBI Taxonomy" id="3225"/>
    <lineage>
        <taxon>Eukaryota</taxon>
        <taxon>Viridiplantae</taxon>
        <taxon>Streptophyta</taxon>
        <taxon>Embryophyta</taxon>
        <taxon>Bryophyta</taxon>
        <taxon>Bryophytina</taxon>
        <taxon>Bryopsida</taxon>
        <taxon>Dicranidae</taxon>
        <taxon>Pseudoditrichales</taxon>
        <taxon>Ditrichaceae</taxon>
        <taxon>Ceratodon</taxon>
    </lineage>
</organism>
<dbReference type="AlphaFoldDB" id="A0A8T0IWS9"/>
<dbReference type="EMBL" id="CM026422">
    <property type="protein sequence ID" value="KAG0587168.1"/>
    <property type="molecule type" value="Genomic_DNA"/>
</dbReference>
<protein>
    <submittedName>
        <fullName evidence="1">Uncharacterized protein</fullName>
    </submittedName>
</protein>
<reference evidence="1" key="1">
    <citation type="submission" date="2020-06" db="EMBL/GenBank/DDBJ databases">
        <title>WGS assembly of Ceratodon purpureus strain R40.</title>
        <authorList>
            <person name="Carey S.B."/>
            <person name="Jenkins J."/>
            <person name="Shu S."/>
            <person name="Lovell J.T."/>
            <person name="Sreedasyam A."/>
            <person name="Maumus F."/>
            <person name="Tiley G.P."/>
            <person name="Fernandez-Pozo N."/>
            <person name="Barry K."/>
            <person name="Chen C."/>
            <person name="Wang M."/>
            <person name="Lipzen A."/>
            <person name="Daum C."/>
            <person name="Saski C.A."/>
            <person name="Payton A.C."/>
            <person name="Mcbreen J.C."/>
            <person name="Conrad R.E."/>
            <person name="Kollar L.M."/>
            <person name="Olsson S."/>
            <person name="Huttunen S."/>
            <person name="Landis J.B."/>
            <person name="Wickett N.J."/>
            <person name="Johnson M.G."/>
            <person name="Rensing S.A."/>
            <person name="Grimwood J."/>
            <person name="Schmutz J."/>
            <person name="Mcdaniel S.F."/>
        </authorList>
    </citation>
    <scope>NUCLEOTIDE SEQUENCE</scope>
    <source>
        <strain evidence="1">R40</strain>
    </source>
</reference>
<comment type="caution">
    <text evidence="1">The sequence shown here is derived from an EMBL/GenBank/DDBJ whole genome shotgun (WGS) entry which is preliminary data.</text>
</comment>
<dbReference type="Proteomes" id="UP000822688">
    <property type="component" value="Chromosome 2"/>
</dbReference>
<gene>
    <name evidence="1" type="ORF">KC19_2G145200</name>
</gene>
<evidence type="ECO:0000313" key="2">
    <source>
        <dbReference type="Proteomes" id="UP000822688"/>
    </source>
</evidence>
<name>A0A8T0IWS9_CERPU</name>
<evidence type="ECO:0000313" key="1">
    <source>
        <dbReference type="EMBL" id="KAG0587168.1"/>
    </source>
</evidence>